<organism evidence="2">
    <name type="scientific">Vibrio alginolyticus</name>
    <dbReference type="NCBI Taxonomy" id="663"/>
    <lineage>
        <taxon>Bacteria</taxon>
        <taxon>Pseudomonadati</taxon>
        <taxon>Pseudomonadota</taxon>
        <taxon>Gammaproteobacteria</taxon>
        <taxon>Vibrionales</taxon>
        <taxon>Vibrionaceae</taxon>
        <taxon>Vibrio</taxon>
    </lineage>
</organism>
<dbReference type="RefSeq" id="WP_114320488.1">
    <property type="nucleotide sequence ID" value="NZ_MG456577.1"/>
</dbReference>
<dbReference type="PROSITE" id="PS50943">
    <property type="entry name" value="HTH_CROC1"/>
    <property type="match status" value="1"/>
</dbReference>
<geneLocation type="plasmid" evidence="2">
    <name>pVb1978</name>
</geneLocation>
<feature type="domain" description="HTH cro/C1-type" evidence="1">
    <location>
        <begin position="67"/>
        <end position="119"/>
    </location>
</feature>
<evidence type="ECO:0000259" key="1">
    <source>
        <dbReference type="PROSITE" id="PS50943"/>
    </source>
</evidence>
<keyword evidence="2" id="KW-0238">DNA-binding</keyword>
<dbReference type="Gene3D" id="1.10.260.40">
    <property type="entry name" value="lambda repressor-like DNA-binding domains"/>
    <property type="match status" value="1"/>
</dbReference>
<dbReference type="SUPFAM" id="SSF47413">
    <property type="entry name" value="lambda repressor-like DNA-binding domains"/>
    <property type="match status" value="1"/>
</dbReference>
<protein>
    <submittedName>
        <fullName evidence="2">DNA-binding protein</fullName>
    </submittedName>
</protein>
<evidence type="ECO:0000313" key="2">
    <source>
        <dbReference type="EMBL" id="AUV50314.1"/>
    </source>
</evidence>
<dbReference type="InterPro" id="IPR001387">
    <property type="entry name" value="Cro/C1-type_HTH"/>
</dbReference>
<sequence>MPRVKLDNFTVDQIREAYDQAGNLSDMAKSLGISYATASAWTNQLGIKTKRQGYTAPSVAISGAQCRHAREYLGMTRDEFCAASGAGKTAVRQFELGQSTPRRATLDKIMKLFDRYGIVFQSDGTFQ</sequence>
<dbReference type="InterPro" id="IPR010982">
    <property type="entry name" value="Lambda_DNA-bd_dom_sf"/>
</dbReference>
<proteinExistence type="predicted"/>
<name>A0A2K9UZ55_VIBAL</name>
<keyword evidence="2" id="KW-0614">Plasmid</keyword>
<reference evidence="2" key="1">
    <citation type="submission" date="2017-11" db="EMBL/GenBank/DDBJ databases">
        <title>Genetic charecterization of a blaVIM-1-Carrying plasmid in Vibrio alginolyticus.</title>
        <authorList>
            <person name="Zheng Z."/>
            <person name="Li R."/>
            <person name="Chen S."/>
        </authorList>
    </citation>
    <scope>NUCLEOTIDE SEQUENCE</scope>
    <source>
        <strain evidence="2">Vb1978</strain>
        <plasmid evidence="2">pVb1978</plasmid>
    </source>
</reference>
<dbReference type="AlphaFoldDB" id="A0A2K9UZ55"/>
<accession>A0A2K9UZ55</accession>
<dbReference type="CDD" id="cd00093">
    <property type="entry name" value="HTH_XRE"/>
    <property type="match status" value="1"/>
</dbReference>
<dbReference type="GO" id="GO:0003677">
    <property type="term" value="F:DNA binding"/>
    <property type="evidence" value="ECO:0007669"/>
    <property type="project" value="UniProtKB-KW"/>
</dbReference>
<dbReference type="EMBL" id="MG456577">
    <property type="protein sequence ID" value="AUV50314.1"/>
    <property type="molecule type" value="Genomic_DNA"/>
</dbReference>